<gene>
    <name evidence="2" type="ORF">LEP1GSC058_0893</name>
</gene>
<feature type="domain" description="Bacterial bifunctional deaminase-reductase C-terminal" evidence="1">
    <location>
        <begin position="4"/>
        <end position="179"/>
    </location>
</feature>
<dbReference type="GO" id="GO:0009231">
    <property type="term" value="P:riboflavin biosynthetic process"/>
    <property type="evidence" value="ECO:0007669"/>
    <property type="project" value="InterPro"/>
</dbReference>
<dbReference type="RefSeq" id="WP_016551072.1">
    <property type="nucleotide sequence ID" value="NZ_AKWZ02000011.1"/>
</dbReference>
<dbReference type="EMBL" id="AKWZ02000011">
    <property type="protein sequence ID" value="EPG72503.1"/>
    <property type="molecule type" value="Genomic_DNA"/>
</dbReference>
<evidence type="ECO:0000313" key="2">
    <source>
        <dbReference type="EMBL" id="EPG72503.1"/>
    </source>
</evidence>
<protein>
    <submittedName>
        <fullName evidence="2">Riboflavin biosynthesis protein RibD C-terminal domain protein</fullName>
    </submittedName>
</protein>
<dbReference type="InterPro" id="IPR002734">
    <property type="entry name" value="RibDG_C"/>
</dbReference>
<dbReference type="Pfam" id="PF01872">
    <property type="entry name" value="RibD_C"/>
    <property type="match status" value="1"/>
</dbReference>
<reference evidence="2" key="1">
    <citation type="submission" date="2013-04" db="EMBL/GenBank/DDBJ databases">
        <authorList>
            <person name="Harkins D.M."/>
            <person name="Durkin A.S."/>
            <person name="Selengut J.D."/>
            <person name="Sanka R."/>
            <person name="DePew J."/>
            <person name="Purushe J."/>
            <person name="Ahmed A."/>
            <person name="van der Linden H."/>
            <person name="Goris M.G.A."/>
            <person name="Hartskeerl R.A."/>
            <person name="Vinetz J.M."/>
            <person name="Sutton G.G."/>
            <person name="Nelson W.C."/>
            <person name="Fouts D.E."/>
        </authorList>
    </citation>
    <scope>NUCLEOTIDE SEQUENCE [LARGE SCALE GENOMIC DNA]</scope>
    <source>
        <strain evidence="2">BUT 6</strain>
    </source>
</reference>
<dbReference type="SUPFAM" id="SSF53597">
    <property type="entry name" value="Dihydrofolate reductase-like"/>
    <property type="match status" value="1"/>
</dbReference>
<dbReference type="Gene3D" id="3.40.430.10">
    <property type="entry name" value="Dihydrofolate Reductase, subunit A"/>
    <property type="match status" value="1"/>
</dbReference>
<dbReference type="STRING" id="1193011.LEP1GSC058_0893"/>
<dbReference type="InterPro" id="IPR050765">
    <property type="entry name" value="Riboflavin_Biosynth_HTPR"/>
</dbReference>
<sequence>MRRIIVSEFLTLDGVMEDPGGAEKSEFGGWSHQFFNEEFGKYKFDELFSCDALLLGRLTYEGFAAAWPSMTDEQGFSERMNGIPKFVVTTTLTKADWNNSTLIKENIVAEISKLKEQPGKDILVAGSGVLARGLLQNDLVDEFRLMIHPILVGGGRRLFDETPRKVLKLVESKELNTGVEILTYHPVKN</sequence>
<name>S3UTA9_9LEPT</name>
<dbReference type="PANTHER" id="PTHR38011">
    <property type="entry name" value="DIHYDROFOLATE REDUCTASE FAMILY PROTEIN (AFU_ORTHOLOGUE AFUA_8G06820)"/>
    <property type="match status" value="1"/>
</dbReference>
<dbReference type="InterPro" id="IPR024072">
    <property type="entry name" value="DHFR-like_dom_sf"/>
</dbReference>
<dbReference type="PANTHER" id="PTHR38011:SF11">
    <property type="entry name" value="2,5-DIAMINO-6-RIBOSYLAMINO-4(3H)-PYRIMIDINONE 5'-PHOSPHATE REDUCTASE"/>
    <property type="match status" value="1"/>
</dbReference>
<dbReference type="Proteomes" id="UP000014540">
    <property type="component" value="Unassembled WGS sequence"/>
</dbReference>
<evidence type="ECO:0000259" key="1">
    <source>
        <dbReference type="Pfam" id="PF01872"/>
    </source>
</evidence>
<keyword evidence="3" id="KW-1185">Reference proteome</keyword>
<dbReference type="AlphaFoldDB" id="S3UTA9"/>
<dbReference type="OrthoDB" id="195113at2"/>
<comment type="caution">
    <text evidence="2">The sequence shown here is derived from an EMBL/GenBank/DDBJ whole genome shotgun (WGS) entry which is preliminary data.</text>
</comment>
<proteinExistence type="predicted"/>
<evidence type="ECO:0000313" key="3">
    <source>
        <dbReference type="Proteomes" id="UP000014540"/>
    </source>
</evidence>
<accession>S3UTA9</accession>
<dbReference type="GO" id="GO:0008703">
    <property type="term" value="F:5-amino-6-(5-phosphoribosylamino)uracil reductase activity"/>
    <property type="evidence" value="ECO:0007669"/>
    <property type="project" value="InterPro"/>
</dbReference>
<organism evidence="2 3">
    <name type="scientific">Leptospira fainei serovar Hurstbridge str. BUT 6</name>
    <dbReference type="NCBI Taxonomy" id="1193011"/>
    <lineage>
        <taxon>Bacteria</taxon>
        <taxon>Pseudomonadati</taxon>
        <taxon>Spirochaetota</taxon>
        <taxon>Spirochaetia</taxon>
        <taxon>Leptospirales</taxon>
        <taxon>Leptospiraceae</taxon>
        <taxon>Leptospira</taxon>
    </lineage>
</organism>